<protein>
    <submittedName>
        <fullName evidence="1">Uncharacterized protein</fullName>
    </submittedName>
</protein>
<name>A0A5C6EAP3_9BACT</name>
<organism evidence="1 2">
    <name type="scientific">Rubripirellula reticaptiva</name>
    <dbReference type="NCBI Taxonomy" id="2528013"/>
    <lineage>
        <taxon>Bacteria</taxon>
        <taxon>Pseudomonadati</taxon>
        <taxon>Planctomycetota</taxon>
        <taxon>Planctomycetia</taxon>
        <taxon>Pirellulales</taxon>
        <taxon>Pirellulaceae</taxon>
        <taxon>Rubripirellula</taxon>
    </lineage>
</organism>
<keyword evidence="2" id="KW-1185">Reference proteome</keyword>
<sequence>MNHKLTAIAKDQLLYVLLSLRSREFFLYNQLTKIWETPGKQRHQMHWQEVSEPSVSRSCE</sequence>
<dbReference type="AlphaFoldDB" id="A0A5C6EAP3"/>
<evidence type="ECO:0000313" key="2">
    <source>
        <dbReference type="Proteomes" id="UP000317977"/>
    </source>
</evidence>
<gene>
    <name evidence="1" type="ORF">Poly59_57660</name>
</gene>
<dbReference type="EMBL" id="SJPX01000006">
    <property type="protein sequence ID" value="TWU46793.1"/>
    <property type="molecule type" value="Genomic_DNA"/>
</dbReference>
<reference evidence="1 2" key="1">
    <citation type="submission" date="2019-02" db="EMBL/GenBank/DDBJ databases">
        <title>Deep-cultivation of Planctomycetes and their phenomic and genomic characterization uncovers novel biology.</title>
        <authorList>
            <person name="Wiegand S."/>
            <person name="Jogler M."/>
            <person name="Boedeker C."/>
            <person name="Pinto D."/>
            <person name="Vollmers J."/>
            <person name="Rivas-Marin E."/>
            <person name="Kohn T."/>
            <person name="Peeters S.H."/>
            <person name="Heuer A."/>
            <person name="Rast P."/>
            <person name="Oberbeckmann S."/>
            <person name="Bunk B."/>
            <person name="Jeske O."/>
            <person name="Meyerdierks A."/>
            <person name="Storesund J.E."/>
            <person name="Kallscheuer N."/>
            <person name="Luecker S."/>
            <person name="Lage O.M."/>
            <person name="Pohl T."/>
            <person name="Merkel B.J."/>
            <person name="Hornburger P."/>
            <person name="Mueller R.-W."/>
            <person name="Bruemmer F."/>
            <person name="Labrenz M."/>
            <person name="Spormann A.M."/>
            <person name="Op Den Camp H."/>
            <person name="Overmann J."/>
            <person name="Amann R."/>
            <person name="Jetten M.S.M."/>
            <person name="Mascher T."/>
            <person name="Medema M.H."/>
            <person name="Devos D.P."/>
            <person name="Kaster A.-K."/>
            <person name="Ovreas L."/>
            <person name="Rohde M."/>
            <person name="Galperin M.Y."/>
            <person name="Jogler C."/>
        </authorList>
    </citation>
    <scope>NUCLEOTIDE SEQUENCE [LARGE SCALE GENOMIC DNA]</scope>
    <source>
        <strain evidence="1 2">Poly59</strain>
    </source>
</reference>
<evidence type="ECO:0000313" key="1">
    <source>
        <dbReference type="EMBL" id="TWU46793.1"/>
    </source>
</evidence>
<dbReference type="Proteomes" id="UP000317977">
    <property type="component" value="Unassembled WGS sequence"/>
</dbReference>
<proteinExistence type="predicted"/>
<comment type="caution">
    <text evidence="1">The sequence shown here is derived from an EMBL/GenBank/DDBJ whole genome shotgun (WGS) entry which is preliminary data.</text>
</comment>
<accession>A0A5C6EAP3</accession>